<gene>
    <name evidence="2" type="ORF">CKO42_23345</name>
</gene>
<evidence type="ECO:0000313" key="3">
    <source>
        <dbReference type="Proteomes" id="UP001138768"/>
    </source>
</evidence>
<keyword evidence="3" id="KW-1185">Reference proteome</keyword>
<dbReference type="Pfam" id="PF10116">
    <property type="entry name" value="Host_attach"/>
    <property type="match status" value="1"/>
</dbReference>
<feature type="compositionally biased region" description="Basic and acidic residues" evidence="1">
    <location>
        <begin position="57"/>
        <end position="71"/>
    </location>
</feature>
<comment type="caution">
    <text evidence="2">The sequence shown here is derived from an EMBL/GenBank/DDBJ whole genome shotgun (WGS) entry which is preliminary data.</text>
</comment>
<accession>A0A9X0WCT6</accession>
<sequence length="158" mass="17785">MWRSVMPNSKLWLIVADEGRAALYAAESPTGPLTELRDFIGPENRLLDQDLVTDRPGRAFDSSGEGRHALEPRTQPGEVEAQRFAKWLTETLDQARTEQRFEMLGLVAPPAFLGLLRKSLSDETARQVVLEIDKDLTRYDAEGVRAHLPEQLFETPLA</sequence>
<proteinExistence type="predicted"/>
<organism evidence="2 3">
    <name type="scientific">Lamprobacter modestohalophilus</name>
    <dbReference type="NCBI Taxonomy" id="1064514"/>
    <lineage>
        <taxon>Bacteria</taxon>
        <taxon>Pseudomonadati</taxon>
        <taxon>Pseudomonadota</taxon>
        <taxon>Gammaproteobacteria</taxon>
        <taxon>Chromatiales</taxon>
        <taxon>Chromatiaceae</taxon>
        <taxon>Lamprobacter</taxon>
    </lineage>
</organism>
<name>A0A9X0WCT6_9GAMM</name>
<evidence type="ECO:0000313" key="2">
    <source>
        <dbReference type="EMBL" id="MBK1621297.1"/>
    </source>
</evidence>
<protein>
    <recommendedName>
        <fullName evidence="4">Host attachment protein</fullName>
    </recommendedName>
</protein>
<evidence type="ECO:0000256" key="1">
    <source>
        <dbReference type="SAM" id="MobiDB-lite"/>
    </source>
</evidence>
<dbReference type="InterPro" id="IPR019291">
    <property type="entry name" value="Host_attachment_protein"/>
</dbReference>
<dbReference type="EMBL" id="NRRY01000067">
    <property type="protein sequence ID" value="MBK1621297.1"/>
    <property type="molecule type" value="Genomic_DNA"/>
</dbReference>
<dbReference type="Proteomes" id="UP001138768">
    <property type="component" value="Unassembled WGS sequence"/>
</dbReference>
<reference evidence="2 3" key="1">
    <citation type="journal article" date="2020" name="Microorganisms">
        <title>Osmotic Adaptation and Compatible Solute Biosynthesis of Phototrophic Bacteria as Revealed from Genome Analyses.</title>
        <authorList>
            <person name="Imhoff J.F."/>
            <person name="Rahn T."/>
            <person name="Kunzel S."/>
            <person name="Keller A."/>
            <person name="Neulinger S.C."/>
        </authorList>
    </citation>
    <scope>NUCLEOTIDE SEQUENCE [LARGE SCALE GENOMIC DNA]</scope>
    <source>
        <strain evidence="2 3">DSM 25653</strain>
    </source>
</reference>
<evidence type="ECO:0008006" key="4">
    <source>
        <dbReference type="Google" id="ProtNLM"/>
    </source>
</evidence>
<dbReference type="AlphaFoldDB" id="A0A9X0WCT6"/>
<feature type="region of interest" description="Disordered" evidence="1">
    <location>
        <begin position="57"/>
        <end position="76"/>
    </location>
</feature>